<reference evidence="1" key="1">
    <citation type="submission" date="2021-12" db="EMBL/GenBank/DDBJ databases">
        <title>Discovery of the Pendulisporaceae a myxobacterial family with distinct sporulation behavior and unique specialized metabolism.</title>
        <authorList>
            <person name="Garcia R."/>
            <person name="Popoff A."/>
            <person name="Bader C.D."/>
            <person name="Loehr J."/>
            <person name="Walesch S."/>
            <person name="Walt C."/>
            <person name="Boldt J."/>
            <person name="Bunk B."/>
            <person name="Haeckl F.J.F.P.J."/>
            <person name="Gunesch A.P."/>
            <person name="Birkelbach J."/>
            <person name="Nuebel U."/>
            <person name="Pietschmann T."/>
            <person name="Bach T."/>
            <person name="Mueller R."/>
        </authorList>
    </citation>
    <scope>NUCLEOTIDE SEQUENCE</scope>
    <source>
        <strain evidence="1">MSr11367</strain>
    </source>
</reference>
<organism evidence="1 2">
    <name type="scientific">Pendulispora rubella</name>
    <dbReference type="NCBI Taxonomy" id="2741070"/>
    <lineage>
        <taxon>Bacteria</taxon>
        <taxon>Pseudomonadati</taxon>
        <taxon>Myxococcota</taxon>
        <taxon>Myxococcia</taxon>
        <taxon>Myxococcales</taxon>
        <taxon>Sorangiineae</taxon>
        <taxon>Pendulisporaceae</taxon>
        <taxon>Pendulispora</taxon>
    </lineage>
</organism>
<dbReference type="EMBL" id="CP089983">
    <property type="protein sequence ID" value="WXB08738.1"/>
    <property type="molecule type" value="Genomic_DNA"/>
</dbReference>
<sequence>MTEFAKYVKIREQGFVAADAYRIARVDGLSVIESIRMLRAVFALSLSDAKEVTIVASGTASNIAEHEARIASKLGGGKNE</sequence>
<evidence type="ECO:0000313" key="1">
    <source>
        <dbReference type="EMBL" id="WXB08738.1"/>
    </source>
</evidence>
<gene>
    <name evidence="1" type="ORF">LVJ94_16040</name>
</gene>
<name>A0ABZ2LCT4_9BACT</name>
<dbReference type="Proteomes" id="UP001374803">
    <property type="component" value="Chromosome"/>
</dbReference>
<evidence type="ECO:0000313" key="2">
    <source>
        <dbReference type="Proteomes" id="UP001374803"/>
    </source>
</evidence>
<keyword evidence="2" id="KW-1185">Reference proteome</keyword>
<protein>
    <submittedName>
        <fullName evidence="1">Uncharacterized protein</fullName>
    </submittedName>
</protein>
<proteinExistence type="predicted"/>
<dbReference type="RefSeq" id="WP_394838414.1">
    <property type="nucleotide sequence ID" value="NZ_CP089929.1"/>
</dbReference>
<accession>A0ABZ2LCT4</accession>